<keyword evidence="2" id="KW-1185">Reference proteome</keyword>
<protein>
    <submittedName>
        <fullName evidence="1">Uncharacterized protein</fullName>
    </submittedName>
</protein>
<evidence type="ECO:0000313" key="1">
    <source>
        <dbReference type="EMBL" id="EXC30753.1"/>
    </source>
</evidence>
<reference evidence="2" key="1">
    <citation type="submission" date="2013-01" db="EMBL/GenBank/DDBJ databases">
        <title>Draft Genome Sequence of a Mulberry Tree, Morus notabilis C.K. Schneid.</title>
        <authorList>
            <person name="He N."/>
            <person name="Zhao S."/>
        </authorList>
    </citation>
    <scope>NUCLEOTIDE SEQUENCE</scope>
</reference>
<organism evidence="1 2">
    <name type="scientific">Morus notabilis</name>
    <dbReference type="NCBI Taxonomy" id="981085"/>
    <lineage>
        <taxon>Eukaryota</taxon>
        <taxon>Viridiplantae</taxon>
        <taxon>Streptophyta</taxon>
        <taxon>Embryophyta</taxon>
        <taxon>Tracheophyta</taxon>
        <taxon>Spermatophyta</taxon>
        <taxon>Magnoliopsida</taxon>
        <taxon>eudicotyledons</taxon>
        <taxon>Gunneridae</taxon>
        <taxon>Pentapetalae</taxon>
        <taxon>rosids</taxon>
        <taxon>fabids</taxon>
        <taxon>Rosales</taxon>
        <taxon>Moraceae</taxon>
        <taxon>Moreae</taxon>
        <taxon>Morus</taxon>
    </lineage>
</organism>
<dbReference type="EMBL" id="KE346217">
    <property type="protein sequence ID" value="EXC30753.1"/>
    <property type="molecule type" value="Genomic_DNA"/>
</dbReference>
<proteinExistence type="predicted"/>
<gene>
    <name evidence="1" type="ORF">L484_027928</name>
</gene>
<accession>W9SFJ9</accession>
<name>W9SFJ9_9ROSA</name>
<dbReference type="Proteomes" id="UP000030645">
    <property type="component" value="Unassembled WGS sequence"/>
</dbReference>
<evidence type="ECO:0000313" key="2">
    <source>
        <dbReference type="Proteomes" id="UP000030645"/>
    </source>
</evidence>
<dbReference type="STRING" id="981085.W9SFJ9"/>
<dbReference type="AlphaFoldDB" id="W9SFJ9"/>
<sequence>MLKLLNRNLRLLCSHLRWLICRRSKPKVVIRRFRKLSSKARNGAETKPRVPALAAVHLNRQLGGAKSETPLRIATFNAALFFMVPIVPKAANFIEDANDNVLKKFERPKLRVSNNLPDNEISLLWNRSRTEKWVRCSQRKSSIEIECELFC</sequence>